<organism evidence="15 16">
    <name type="scientific">Trichinella zimbabwensis</name>
    <dbReference type="NCBI Taxonomy" id="268475"/>
    <lineage>
        <taxon>Eukaryota</taxon>
        <taxon>Metazoa</taxon>
        <taxon>Ecdysozoa</taxon>
        <taxon>Nematoda</taxon>
        <taxon>Enoplea</taxon>
        <taxon>Dorylaimia</taxon>
        <taxon>Trichinellida</taxon>
        <taxon>Trichinellidae</taxon>
        <taxon>Trichinella</taxon>
    </lineage>
</organism>
<feature type="compositionally biased region" description="Low complexity" evidence="11">
    <location>
        <begin position="395"/>
        <end position="411"/>
    </location>
</feature>
<accession>A0A0V1HHQ9</accession>
<dbReference type="GO" id="GO:0005737">
    <property type="term" value="C:cytoplasm"/>
    <property type="evidence" value="ECO:0007669"/>
    <property type="project" value="UniProtKB-SubCell"/>
</dbReference>
<dbReference type="PANTHER" id="PTHR23326">
    <property type="entry name" value="CCR4 NOT-RELATED"/>
    <property type="match status" value="1"/>
</dbReference>
<gene>
    <name evidence="15" type="primary">CNOT3</name>
    <name evidence="15" type="ORF">T11_17438</name>
</gene>
<keyword evidence="9" id="KW-0539">Nucleus</keyword>
<dbReference type="GO" id="GO:0005634">
    <property type="term" value="C:nucleus"/>
    <property type="evidence" value="ECO:0007669"/>
    <property type="project" value="UniProtKB-SubCell"/>
</dbReference>
<feature type="domain" description="NOT2/NOT3/NOT5 C-terminal" evidence="14">
    <location>
        <begin position="713"/>
        <end position="834"/>
    </location>
</feature>
<dbReference type="GO" id="GO:0030015">
    <property type="term" value="C:CCR4-NOT core complex"/>
    <property type="evidence" value="ECO:0007669"/>
    <property type="project" value="InterPro"/>
</dbReference>
<feature type="coiled-coil region" evidence="10">
    <location>
        <begin position="172"/>
        <end position="202"/>
    </location>
</feature>
<evidence type="ECO:0000256" key="1">
    <source>
        <dbReference type="ARBA" id="ARBA00004123"/>
    </source>
</evidence>
<evidence type="ECO:0000256" key="6">
    <source>
        <dbReference type="ARBA" id="ARBA00022553"/>
    </source>
</evidence>
<dbReference type="Gene3D" id="2.30.30.1020">
    <property type="entry name" value="CCR4-NOT complex subunit 2/3/5, C-terminal domain"/>
    <property type="match status" value="1"/>
</dbReference>
<keyword evidence="6" id="KW-0597">Phosphoprotein</keyword>
<keyword evidence="12" id="KW-0812">Transmembrane</keyword>
<evidence type="ECO:0000256" key="12">
    <source>
        <dbReference type="SAM" id="Phobius"/>
    </source>
</evidence>
<feature type="transmembrane region" description="Helical" evidence="12">
    <location>
        <begin position="96"/>
        <end position="118"/>
    </location>
</feature>
<evidence type="ECO:0000256" key="9">
    <source>
        <dbReference type="ARBA" id="ARBA00023242"/>
    </source>
</evidence>
<evidence type="ECO:0000313" key="15">
    <source>
        <dbReference type="EMBL" id="KRZ10007.1"/>
    </source>
</evidence>
<dbReference type="InterPro" id="IPR007282">
    <property type="entry name" value="NOT2/3/5_C"/>
</dbReference>
<keyword evidence="12" id="KW-0472">Membrane</keyword>
<dbReference type="OrthoDB" id="293823at2759"/>
<dbReference type="InterPro" id="IPR038635">
    <property type="entry name" value="CCR4-NOT_su2/3/5_C_sf"/>
</dbReference>
<feature type="region of interest" description="Disordered" evidence="11">
    <location>
        <begin position="380"/>
        <end position="436"/>
    </location>
</feature>
<dbReference type="Pfam" id="PF04153">
    <property type="entry name" value="NOT2_3_5_C"/>
    <property type="match status" value="1"/>
</dbReference>
<evidence type="ECO:0000256" key="3">
    <source>
        <dbReference type="ARBA" id="ARBA00007682"/>
    </source>
</evidence>
<dbReference type="InterPro" id="IPR007207">
    <property type="entry name" value="Not_N"/>
</dbReference>
<dbReference type="PIRSF" id="PIRSF005290">
    <property type="entry name" value="NOT_su_3_5"/>
    <property type="match status" value="1"/>
</dbReference>
<comment type="similarity">
    <text evidence="3">Belongs to the CNOT2/3/5 family.</text>
</comment>
<dbReference type="Pfam" id="PF04065">
    <property type="entry name" value="Not3"/>
    <property type="match status" value="1"/>
</dbReference>
<dbReference type="EMBL" id="JYDP01000065">
    <property type="protein sequence ID" value="KRZ10007.1"/>
    <property type="molecule type" value="Genomic_DNA"/>
</dbReference>
<dbReference type="InterPro" id="IPR040168">
    <property type="entry name" value="Not2/3/5"/>
</dbReference>
<evidence type="ECO:0000256" key="8">
    <source>
        <dbReference type="ARBA" id="ARBA00023163"/>
    </source>
</evidence>
<feature type="domain" description="CCR4-Not complex component Not N-terminal" evidence="13">
    <location>
        <begin position="143"/>
        <end position="366"/>
    </location>
</feature>
<protein>
    <submittedName>
        <fullName evidence="15">CCR4-NOT transcription complex subunit 3</fullName>
    </submittedName>
</protein>
<evidence type="ECO:0000259" key="13">
    <source>
        <dbReference type="Pfam" id="PF04065"/>
    </source>
</evidence>
<keyword evidence="10" id="KW-0175">Coiled coil</keyword>
<keyword evidence="8" id="KW-0804">Transcription</keyword>
<dbReference type="GO" id="GO:2000036">
    <property type="term" value="P:regulation of stem cell population maintenance"/>
    <property type="evidence" value="ECO:0007669"/>
    <property type="project" value="UniProtKB-ARBA"/>
</dbReference>
<evidence type="ECO:0000256" key="11">
    <source>
        <dbReference type="SAM" id="MobiDB-lite"/>
    </source>
</evidence>
<dbReference type="InterPro" id="IPR012270">
    <property type="entry name" value="CCR4-NOT_su3/5"/>
</dbReference>
<dbReference type="STRING" id="268475.A0A0V1HHQ9"/>
<keyword evidence="16" id="KW-1185">Reference proteome</keyword>
<evidence type="ECO:0000256" key="10">
    <source>
        <dbReference type="SAM" id="Coils"/>
    </source>
</evidence>
<reference evidence="15 16" key="1">
    <citation type="submission" date="2015-01" db="EMBL/GenBank/DDBJ databases">
        <title>Evolution of Trichinella species and genotypes.</title>
        <authorList>
            <person name="Korhonen P.K."/>
            <person name="Edoardo P."/>
            <person name="Giuseppe L.R."/>
            <person name="Gasser R.B."/>
        </authorList>
    </citation>
    <scope>NUCLEOTIDE SEQUENCE [LARGE SCALE GENOMIC DNA]</scope>
    <source>
        <strain evidence="15">ISS1029</strain>
    </source>
</reference>
<evidence type="ECO:0000256" key="5">
    <source>
        <dbReference type="ARBA" id="ARBA00022491"/>
    </source>
</evidence>
<keyword evidence="12" id="KW-1133">Transmembrane helix</keyword>
<sequence length="840" mass="96283">MRKKVRHNDYLSVWLFKSVRQSSNKLQRPTYDTSTKQNSPRFRQSQLASSGSYRTVYFFWSCVLIRKCEVHTVWLMNLVRSAISDTVKALRIAEKLITSIWICGVLVASVGSCQQWQINGNFKVFHILIFVYFHDLKFIVFLAEMERCLKRVQEGVELFDQIWEKVHEAANLNQKEKFEADLKKEIKKLQRMRDQIKGWQNSNDVKDKTQLCDSRRLIEQKMEQFKIVERETKTKAYSKQGLGAEQKIDPKEKEKEEIIGWLQDSIGTLNQQSDVFEGEMEQINAMFGKKRKPDRDKQDRLDDLLRHIERHKFHVTKLESMMRLLVNNTIDTQLVKQIKEDIEYYIENCQEPDFDENEFIYDDLNLGNVESILAQQLGSVPRADERGEENDLTHSESSSLAPSSRPSSTHSKAMCSSPTKEFEERKTRYPSESTETSKYVISNLENLSKSAPSTPVKLNRTEAPYVALNQIIPILSPAIPATSIPYNSVVTGTSSQQQKPVFTSLQTESFDTVTNSFNKLFVSSEVMATERWLETSSVSKPVMQPQLQAIDSDSLLATVDLTVNVEADSCNSASIVMNGPACTADLLTQISLSLRAANISPVAGVHSPSSFLNSTNNLSGLRAVPTSLVDSASWRCELNSSPAAQQAKNSFTSFHSLSGPSINSLATASTLTSNSEPLILDPILGAVPLGKKPLTMKQEHCLKMAREAMKQIPLPSDKEKARISLERVPYLTPPYYPQSPLPLSDTFEHFNRLSPETLFFVFYYLQGTKSQYLAAKALKRQSWRFHTKYMMWFQRLEEPKVITDEYEQGTYIYFDFERWMQRKKEDFTFEYRYLEDKELP</sequence>
<evidence type="ECO:0000313" key="16">
    <source>
        <dbReference type="Proteomes" id="UP000055024"/>
    </source>
</evidence>
<evidence type="ECO:0000256" key="2">
    <source>
        <dbReference type="ARBA" id="ARBA00004496"/>
    </source>
</evidence>
<proteinExistence type="inferred from homology"/>
<comment type="subcellular location">
    <subcellularLocation>
        <location evidence="2">Cytoplasm</location>
    </subcellularLocation>
    <subcellularLocation>
        <location evidence="1">Nucleus</location>
    </subcellularLocation>
</comment>
<feature type="compositionally biased region" description="Basic and acidic residues" evidence="11">
    <location>
        <begin position="420"/>
        <end position="429"/>
    </location>
</feature>
<dbReference type="AlphaFoldDB" id="A0A0V1HHQ9"/>
<dbReference type="Proteomes" id="UP000055024">
    <property type="component" value="Unassembled WGS sequence"/>
</dbReference>
<feature type="compositionally biased region" description="Basic and acidic residues" evidence="11">
    <location>
        <begin position="382"/>
        <end position="394"/>
    </location>
</feature>
<evidence type="ECO:0000259" key="14">
    <source>
        <dbReference type="Pfam" id="PF04153"/>
    </source>
</evidence>
<name>A0A0V1HHQ9_9BILA</name>
<comment type="caution">
    <text evidence="15">The sequence shown here is derived from an EMBL/GenBank/DDBJ whole genome shotgun (WGS) entry which is preliminary data.</text>
</comment>
<evidence type="ECO:0000256" key="7">
    <source>
        <dbReference type="ARBA" id="ARBA00023015"/>
    </source>
</evidence>
<dbReference type="GO" id="GO:0006355">
    <property type="term" value="P:regulation of DNA-templated transcription"/>
    <property type="evidence" value="ECO:0007669"/>
    <property type="project" value="InterPro"/>
</dbReference>
<evidence type="ECO:0000256" key="4">
    <source>
        <dbReference type="ARBA" id="ARBA00022490"/>
    </source>
</evidence>
<keyword evidence="5" id="KW-0678">Repressor</keyword>
<keyword evidence="4" id="KW-0963">Cytoplasm</keyword>
<keyword evidence="7" id="KW-0805">Transcription regulation</keyword>